<evidence type="ECO:0000256" key="1">
    <source>
        <dbReference type="SAM" id="MobiDB-lite"/>
    </source>
</evidence>
<dbReference type="AlphaFoldDB" id="A0A0W0TH53"/>
<dbReference type="EMBL" id="LNYB01000085">
    <property type="protein sequence ID" value="KTC94899.1"/>
    <property type="molecule type" value="Genomic_DNA"/>
</dbReference>
<dbReference type="PATRIC" id="fig|453.4.peg.2813"/>
<proteinExistence type="predicted"/>
<reference evidence="3 5" key="2">
    <citation type="submission" date="2018-06" db="EMBL/GenBank/DDBJ databases">
        <authorList>
            <consortium name="Pathogen Informatics"/>
            <person name="Doyle S."/>
        </authorList>
    </citation>
    <scope>NUCLEOTIDE SEQUENCE [LARGE SCALE GENOMIC DNA]</scope>
    <source>
        <strain evidence="3 5">NCTC12022</strain>
    </source>
</reference>
<feature type="region of interest" description="Disordered" evidence="1">
    <location>
        <begin position="1"/>
        <end position="20"/>
    </location>
</feature>
<dbReference type="InterPro" id="IPR011006">
    <property type="entry name" value="CheY-like_superfamily"/>
</dbReference>
<dbReference type="STRING" id="453.Lfee_2563"/>
<sequence length="200" mass="22739">MDSKENMEKQLGADHDENMEEGPGLYEQYQELPANHYGFFKGLNQKPCNVPSTHNRLTIAIVDDEAFTLDIGKKFVDGVKKQQQDYVISATLYQFPQDIPQFKSDLERGYINGILTDHDMPVMTGSELIQYVRQATKNANINNIPILLNSAATTPNQKMLTDYEVQFAEKPITAMNVKSQLVEPVINYDRELKAQNSLKH</sequence>
<evidence type="ECO:0008006" key="6">
    <source>
        <dbReference type="Google" id="ProtNLM"/>
    </source>
</evidence>
<evidence type="ECO:0000313" key="2">
    <source>
        <dbReference type="EMBL" id="KTC94899.1"/>
    </source>
</evidence>
<name>A0A0W0TH53_9GAMM</name>
<dbReference type="RefSeq" id="WP_058447414.1">
    <property type="nucleotide sequence ID" value="NZ_LNYB01000085.1"/>
</dbReference>
<dbReference type="Proteomes" id="UP000251942">
    <property type="component" value="Unassembled WGS sequence"/>
</dbReference>
<reference evidence="2 4" key="1">
    <citation type="submission" date="2015-11" db="EMBL/GenBank/DDBJ databases">
        <title>Genomic analysis of 38 Legionella species identifies large and diverse effector repertoires.</title>
        <authorList>
            <person name="Burstein D."/>
            <person name="Amaro F."/>
            <person name="Zusman T."/>
            <person name="Lifshitz Z."/>
            <person name="Cohen O."/>
            <person name="Gilbert J.A."/>
            <person name="Pupko T."/>
            <person name="Shuman H.A."/>
            <person name="Segal G."/>
        </authorList>
    </citation>
    <scope>NUCLEOTIDE SEQUENCE [LARGE SCALE GENOMIC DNA]</scope>
    <source>
        <strain evidence="2 4">WO-44C</strain>
    </source>
</reference>
<evidence type="ECO:0000313" key="4">
    <source>
        <dbReference type="Proteomes" id="UP000054698"/>
    </source>
</evidence>
<evidence type="ECO:0000313" key="3">
    <source>
        <dbReference type="EMBL" id="SPX59843.1"/>
    </source>
</evidence>
<organism evidence="2 4">
    <name type="scientific">Legionella feeleii</name>
    <dbReference type="NCBI Taxonomy" id="453"/>
    <lineage>
        <taxon>Bacteria</taxon>
        <taxon>Pseudomonadati</taxon>
        <taxon>Pseudomonadota</taxon>
        <taxon>Gammaproteobacteria</taxon>
        <taxon>Legionellales</taxon>
        <taxon>Legionellaceae</taxon>
        <taxon>Legionella</taxon>
    </lineage>
</organism>
<accession>A0A0W0TH53</accession>
<keyword evidence="4" id="KW-1185">Reference proteome</keyword>
<feature type="compositionally biased region" description="Basic and acidic residues" evidence="1">
    <location>
        <begin position="1"/>
        <end position="16"/>
    </location>
</feature>
<dbReference type="Gene3D" id="3.40.50.2300">
    <property type="match status" value="1"/>
</dbReference>
<protein>
    <recommendedName>
        <fullName evidence="6">Response regulatory domain-containing protein</fullName>
    </recommendedName>
</protein>
<gene>
    <name evidence="2" type="ORF">Lfee_2563</name>
    <name evidence="3" type="ORF">NCTC12022_00554</name>
</gene>
<dbReference type="Proteomes" id="UP000054698">
    <property type="component" value="Unassembled WGS sequence"/>
</dbReference>
<evidence type="ECO:0000313" key="5">
    <source>
        <dbReference type="Proteomes" id="UP000251942"/>
    </source>
</evidence>
<dbReference type="SUPFAM" id="SSF52172">
    <property type="entry name" value="CheY-like"/>
    <property type="match status" value="1"/>
</dbReference>
<dbReference type="EMBL" id="UASS01000003">
    <property type="protein sequence ID" value="SPX59843.1"/>
    <property type="molecule type" value="Genomic_DNA"/>
</dbReference>